<name>A0AAD2JX26_9AGAR</name>
<feature type="compositionally biased region" description="Polar residues" evidence="1">
    <location>
        <begin position="328"/>
        <end position="340"/>
    </location>
</feature>
<comment type="caution">
    <text evidence="2">The sequence shown here is derived from an EMBL/GenBank/DDBJ whole genome shotgun (WGS) entry which is preliminary data.</text>
</comment>
<dbReference type="Proteomes" id="UP001295794">
    <property type="component" value="Unassembled WGS sequence"/>
</dbReference>
<proteinExistence type="predicted"/>
<feature type="compositionally biased region" description="Basic and acidic residues" evidence="1">
    <location>
        <begin position="130"/>
        <end position="152"/>
    </location>
</feature>
<feature type="region of interest" description="Disordered" evidence="1">
    <location>
        <begin position="1"/>
        <end position="347"/>
    </location>
</feature>
<feature type="compositionally biased region" description="Basic residues" evidence="1">
    <location>
        <begin position="271"/>
        <end position="281"/>
    </location>
</feature>
<organism evidence="2 3">
    <name type="scientific">Mycena citricolor</name>
    <dbReference type="NCBI Taxonomy" id="2018698"/>
    <lineage>
        <taxon>Eukaryota</taxon>
        <taxon>Fungi</taxon>
        <taxon>Dikarya</taxon>
        <taxon>Basidiomycota</taxon>
        <taxon>Agaricomycotina</taxon>
        <taxon>Agaricomycetes</taxon>
        <taxon>Agaricomycetidae</taxon>
        <taxon>Agaricales</taxon>
        <taxon>Marasmiineae</taxon>
        <taxon>Mycenaceae</taxon>
        <taxon>Mycena</taxon>
    </lineage>
</organism>
<keyword evidence="3" id="KW-1185">Reference proteome</keyword>
<dbReference type="AlphaFoldDB" id="A0AAD2JX26"/>
<protein>
    <submittedName>
        <fullName evidence="2">Uncharacterized protein</fullName>
    </submittedName>
</protein>
<feature type="compositionally biased region" description="Polar residues" evidence="1">
    <location>
        <begin position="113"/>
        <end position="122"/>
    </location>
</feature>
<gene>
    <name evidence="2" type="ORF">MYCIT1_LOCUS8634</name>
</gene>
<feature type="compositionally biased region" description="Polar residues" evidence="1">
    <location>
        <begin position="300"/>
        <end position="309"/>
    </location>
</feature>
<feature type="compositionally biased region" description="Basic and acidic residues" evidence="1">
    <location>
        <begin position="282"/>
        <end position="299"/>
    </location>
</feature>
<dbReference type="EMBL" id="CAVNYO010000110">
    <property type="protein sequence ID" value="CAK5266725.1"/>
    <property type="molecule type" value="Genomic_DNA"/>
</dbReference>
<accession>A0AAD2JX26</accession>
<feature type="compositionally biased region" description="Basic residues" evidence="1">
    <location>
        <begin position="246"/>
        <end position="262"/>
    </location>
</feature>
<feature type="compositionally biased region" description="Polar residues" evidence="1">
    <location>
        <begin position="78"/>
        <end position="89"/>
    </location>
</feature>
<evidence type="ECO:0000313" key="3">
    <source>
        <dbReference type="Proteomes" id="UP001295794"/>
    </source>
</evidence>
<sequence>MAAAPRRSHHHRSELPHPHWSSPSPPYSTPPTAIAPSHLLPHYAHSTAGPEVHSYGAHAPVRFATQGERPSRHRASAMPTSNESVSSRRPSLHFRADDESEMEALRGKLAGTSIASSQSLPPWNTPMRQRRVDDWMQDKHGRRDTHEGRDPRWSGAHREHHGARLDPTRGRQPASNDSFAVPAPSHVNDGHHRYQQHPQQQQPHRPREHHQLMASQAPPVVLHSHSHGRHEHQPQTHARTDEERRGRSRSRARSHSRLRARSPAHSVRAGGRAHSHGRSLSKPREHRDRHRDRGAEQHRVTASSSNTVYHTAGPPHGNHAHQLPNLVPSHSRSLGQSMSTGGKRKHH</sequence>
<feature type="compositionally biased region" description="Basic and acidic residues" evidence="1">
    <location>
        <begin position="231"/>
        <end position="245"/>
    </location>
</feature>
<reference evidence="2" key="1">
    <citation type="submission" date="2023-11" db="EMBL/GenBank/DDBJ databases">
        <authorList>
            <person name="De Vega J J."/>
            <person name="De Vega J J."/>
        </authorList>
    </citation>
    <scope>NUCLEOTIDE SEQUENCE</scope>
</reference>
<evidence type="ECO:0000313" key="2">
    <source>
        <dbReference type="EMBL" id="CAK5266725.1"/>
    </source>
</evidence>
<feature type="compositionally biased region" description="Basic residues" evidence="1">
    <location>
        <begin position="1"/>
        <end position="12"/>
    </location>
</feature>
<evidence type="ECO:0000256" key="1">
    <source>
        <dbReference type="SAM" id="MobiDB-lite"/>
    </source>
</evidence>